<dbReference type="InterPro" id="IPR045865">
    <property type="entry name" value="ACT-like_dom_sf"/>
</dbReference>
<dbReference type="GO" id="GO:0009094">
    <property type="term" value="P:L-phenylalanine biosynthetic process"/>
    <property type="evidence" value="ECO:0007669"/>
    <property type="project" value="UniProtKB-UniPathway"/>
</dbReference>
<comment type="pathway">
    <text evidence="1">Amino-acid biosynthesis; L-phenylalanine biosynthesis; phenylpyruvate from prephenate: step 1/1.</text>
</comment>
<dbReference type="PROSITE" id="PS00858">
    <property type="entry name" value="PREPHENATE_DEHYDR_2"/>
    <property type="match status" value="1"/>
</dbReference>
<dbReference type="AlphaFoldDB" id="A0A0G2YFR9"/>
<feature type="domain" description="Prephenate dehydratase" evidence="8">
    <location>
        <begin position="2"/>
        <end position="182"/>
    </location>
</feature>
<sequence>MRIAYLGPEGTFSEEAALAWATPRGAEVVPFSSFPALVQAVEVGLAEQAMLPIENSLEGSVSGTVDLLIHETDLKICGELVLPVRHFLVGVPGTTLAEVRTVTSHPQALGQCRRFLERALPGAGQVAALSTAAAVAGVMEAGVRSQVAIGTRRAAELYGAEILAADIQDFDNNVTRFVVLAEADAPPTGQDKTSICFSVKANVPGALYEVLGVLAAAQIQMTKVESRPKKSKLGDYYFLVDVEGHREDPPIRAALERMAEVVAELKVFGSYPASPVPVPATSRAGA</sequence>
<dbReference type="InterPro" id="IPR001086">
    <property type="entry name" value="Preph_deHydtase"/>
</dbReference>
<dbReference type="Gene3D" id="3.30.70.260">
    <property type="match status" value="1"/>
</dbReference>
<dbReference type="PROSITE" id="PS51671">
    <property type="entry name" value="ACT"/>
    <property type="match status" value="1"/>
</dbReference>
<evidence type="ECO:0000259" key="8">
    <source>
        <dbReference type="PROSITE" id="PS51171"/>
    </source>
</evidence>
<dbReference type="Pfam" id="PF01842">
    <property type="entry name" value="ACT"/>
    <property type="match status" value="1"/>
</dbReference>
<keyword evidence="5" id="KW-0584">Phenylalanine biosynthesis</keyword>
<dbReference type="InterPro" id="IPR008242">
    <property type="entry name" value="Chor_mutase/pphenate_deHydtase"/>
</dbReference>
<comment type="catalytic activity">
    <reaction evidence="7">
        <text>prephenate + H(+) = 3-phenylpyruvate + CO2 + H2O</text>
        <dbReference type="Rhea" id="RHEA:21648"/>
        <dbReference type="ChEBI" id="CHEBI:15377"/>
        <dbReference type="ChEBI" id="CHEBI:15378"/>
        <dbReference type="ChEBI" id="CHEBI:16526"/>
        <dbReference type="ChEBI" id="CHEBI:18005"/>
        <dbReference type="ChEBI" id="CHEBI:29934"/>
        <dbReference type="EC" id="4.2.1.51"/>
    </reaction>
</comment>
<evidence type="ECO:0000256" key="2">
    <source>
        <dbReference type="ARBA" id="ARBA00013147"/>
    </source>
</evidence>
<dbReference type="InterPro" id="IPR002912">
    <property type="entry name" value="ACT_dom"/>
</dbReference>
<evidence type="ECO:0000256" key="7">
    <source>
        <dbReference type="ARBA" id="ARBA00047848"/>
    </source>
</evidence>
<evidence type="ECO:0000256" key="1">
    <source>
        <dbReference type="ARBA" id="ARBA00004741"/>
    </source>
</evidence>
<dbReference type="FunFam" id="3.30.70.260:FF:000012">
    <property type="entry name" value="Prephenate dehydratase"/>
    <property type="match status" value="1"/>
</dbReference>
<keyword evidence="3" id="KW-0028">Amino-acid biosynthesis</keyword>
<dbReference type="SUPFAM" id="SSF55021">
    <property type="entry name" value="ACT-like"/>
    <property type="match status" value="1"/>
</dbReference>
<dbReference type="Pfam" id="PF00800">
    <property type="entry name" value="PDT"/>
    <property type="match status" value="1"/>
</dbReference>
<dbReference type="EMBL" id="KP892657">
    <property type="protein sequence ID" value="AKI85290.1"/>
    <property type="molecule type" value="Genomic_DNA"/>
</dbReference>
<reference evidence="10" key="1">
    <citation type="journal article" date="2015" name="Front. Microbiol.">
        <title>Identification of novel esterase-active enzymes from hot environments by use of the host bacterium Thermus thermophilus.</title>
        <authorList>
            <person name="Leis B."/>
            <person name="Angelov A."/>
            <person name="Mientus M."/>
            <person name="Li H."/>
            <person name="Pham V.T."/>
            <person name="Lauinger B."/>
            <person name="Bongen P."/>
            <person name="Pietruszka J."/>
            <person name="Goncalves L.G."/>
            <person name="Santos H."/>
            <person name="Liebl W."/>
        </authorList>
    </citation>
    <scope>NUCLEOTIDE SEQUENCE</scope>
</reference>
<dbReference type="FunFam" id="3.40.190.10:FF:000064">
    <property type="entry name" value="Prephenate dehydratase"/>
    <property type="match status" value="1"/>
</dbReference>
<accession>A0A0G2YFR9</accession>
<dbReference type="PIRSF" id="PIRSF001500">
    <property type="entry name" value="Chor_mut_pdt_Ppr"/>
    <property type="match status" value="1"/>
</dbReference>
<dbReference type="Gene3D" id="3.40.190.10">
    <property type="entry name" value="Periplasmic binding protein-like II"/>
    <property type="match status" value="2"/>
</dbReference>
<protein>
    <recommendedName>
        <fullName evidence="2">prephenate dehydratase</fullName>
        <ecNumber evidence="2">4.2.1.51</ecNumber>
    </recommendedName>
</protein>
<dbReference type="GO" id="GO:0004664">
    <property type="term" value="F:prephenate dehydratase activity"/>
    <property type="evidence" value="ECO:0007669"/>
    <property type="project" value="UniProtKB-EC"/>
</dbReference>
<dbReference type="UniPathway" id="UPA00121">
    <property type="reaction ID" value="UER00345"/>
</dbReference>
<dbReference type="EC" id="4.2.1.51" evidence="2"/>
<feature type="domain" description="ACT" evidence="9">
    <location>
        <begin position="195"/>
        <end position="272"/>
    </location>
</feature>
<evidence type="ECO:0000259" key="9">
    <source>
        <dbReference type="PROSITE" id="PS51671"/>
    </source>
</evidence>
<evidence type="ECO:0000313" key="10">
    <source>
        <dbReference type="EMBL" id="AKI85290.1"/>
    </source>
</evidence>
<dbReference type="PROSITE" id="PS51171">
    <property type="entry name" value="PREPHENATE_DEHYDR_3"/>
    <property type="match status" value="1"/>
</dbReference>
<proteinExistence type="predicted"/>
<dbReference type="InterPro" id="IPR018528">
    <property type="entry name" value="Preph_deHydtase_CS"/>
</dbReference>
<dbReference type="PANTHER" id="PTHR21022">
    <property type="entry name" value="PREPHENATE DEHYDRATASE P PROTEIN"/>
    <property type="match status" value="1"/>
</dbReference>
<evidence type="ECO:0000256" key="4">
    <source>
        <dbReference type="ARBA" id="ARBA00023141"/>
    </source>
</evidence>
<dbReference type="NCBIfam" id="NF008865">
    <property type="entry name" value="PRK11898.1"/>
    <property type="match status" value="1"/>
</dbReference>
<keyword evidence="4" id="KW-0057">Aromatic amino acid biosynthesis</keyword>
<organism evidence="10">
    <name type="scientific">uncultured organism</name>
    <dbReference type="NCBI Taxonomy" id="155900"/>
    <lineage>
        <taxon>unclassified sequences</taxon>
        <taxon>environmental samples</taxon>
    </lineage>
</organism>
<dbReference type="PANTHER" id="PTHR21022:SF19">
    <property type="entry name" value="PREPHENATE DEHYDRATASE-RELATED"/>
    <property type="match status" value="1"/>
</dbReference>
<dbReference type="CDD" id="cd13633">
    <property type="entry name" value="PBP2_Sa-PDT_like"/>
    <property type="match status" value="1"/>
</dbReference>
<evidence type="ECO:0000256" key="5">
    <source>
        <dbReference type="ARBA" id="ARBA00023222"/>
    </source>
</evidence>
<name>A0A0G2YFR9_9ZZZZ</name>
<dbReference type="CDD" id="cd04905">
    <property type="entry name" value="ACT_CM-PDT"/>
    <property type="match status" value="1"/>
</dbReference>
<evidence type="ECO:0000256" key="3">
    <source>
        <dbReference type="ARBA" id="ARBA00022605"/>
    </source>
</evidence>
<dbReference type="SUPFAM" id="SSF53850">
    <property type="entry name" value="Periplasmic binding protein-like II"/>
    <property type="match status" value="1"/>
</dbReference>
<keyword evidence="6 10" id="KW-0456">Lyase</keyword>
<evidence type="ECO:0000256" key="6">
    <source>
        <dbReference type="ARBA" id="ARBA00023239"/>
    </source>
</evidence>